<keyword evidence="4" id="KW-1185">Reference proteome</keyword>
<dbReference type="RefSeq" id="WP_093947646.1">
    <property type="nucleotide sequence ID" value="NZ_NMUL01000009.1"/>
</dbReference>
<feature type="region of interest" description="Disordered" evidence="1">
    <location>
        <begin position="27"/>
        <end position="73"/>
    </location>
</feature>
<keyword evidence="2" id="KW-0732">Signal</keyword>
<dbReference type="Proteomes" id="UP000215199">
    <property type="component" value="Unassembled WGS sequence"/>
</dbReference>
<feature type="signal peptide" evidence="2">
    <location>
        <begin position="1"/>
        <end position="25"/>
    </location>
</feature>
<reference evidence="4" key="1">
    <citation type="submission" date="2017-07" db="EMBL/GenBank/DDBJ databases">
        <title>Comparative genome mining reveals phylogenetic distribution patterns of secondary metabolites in Amycolatopsis.</title>
        <authorList>
            <person name="Adamek M."/>
            <person name="Alanjary M."/>
            <person name="Sales-Ortells H."/>
            <person name="Goodfellow M."/>
            <person name="Bull A.T."/>
            <person name="Kalinowski J."/>
            <person name="Ziemert N."/>
        </authorList>
    </citation>
    <scope>NUCLEOTIDE SEQUENCE [LARGE SCALE GENOMIC DNA]</scope>
    <source>
        <strain evidence="4">H5</strain>
    </source>
</reference>
<name>A0A229TCA9_9PSEU</name>
<gene>
    <name evidence="3" type="ORF">CF165_12535</name>
</gene>
<comment type="caution">
    <text evidence="3">The sequence shown here is derived from an EMBL/GenBank/DDBJ whole genome shotgun (WGS) entry which is preliminary data.</text>
</comment>
<dbReference type="EMBL" id="NMUL01000009">
    <property type="protein sequence ID" value="OXM68892.1"/>
    <property type="molecule type" value="Genomic_DNA"/>
</dbReference>
<accession>A0A229TCA9</accession>
<feature type="chain" id="PRO_5039229547" evidence="2">
    <location>
        <begin position="26"/>
        <end position="73"/>
    </location>
</feature>
<dbReference type="OrthoDB" id="9997387at2"/>
<protein>
    <submittedName>
        <fullName evidence="3">Uncharacterized protein</fullName>
    </submittedName>
</protein>
<evidence type="ECO:0000256" key="2">
    <source>
        <dbReference type="SAM" id="SignalP"/>
    </source>
</evidence>
<evidence type="ECO:0000313" key="4">
    <source>
        <dbReference type="Proteomes" id="UP000215199"/>
    </source>
</evidence>
<organism evidence="3 4">
    <name type="scientific">Amycolatopsis vastitatis</name>
    <dbReference type="NCBI Taxonomy" id="1905142"/>
    <lineage>
        <taxon>Bacteria</taxon>
        <taxon>Bacillati</taxon>
        <taxon>Actinomycetota</taxon>
        <taxon>Actinomycetes</taxon>
        <taxon>Pseudonocardiales</taxon>
        <taxon>Pseudonocardiaceae</taxon>
        <taxon>Amycolatopsis</taxon>
    </lineage>
</organism>
<dbReference type="AlphaFoldDB" id="A0A229TCA9"/>
<evidence type="ECO:0000313" key="3">
    <source>
        <dbReference type="EMBL" id="OXM68892.1"/>
    </source>
</evidence>
<proteinExistence type="predicted"/>
<evidence type="ECO:0000256" key="1">
    <source>
        <dbReference type="SAM" id="MobiDB-lite"/>
    </source>
</evidence>
<sequence>MAPPLTGVRRVAAVTAGLLAFAVAACSPPSDRHAGSPGKAHGVAVDGRVTTPAGGLPGVRETRGSSPAPVVAH</sequence>